<dbReference type="Proteomes" id="UP000175707">
    <property type="component" value="Unassembled WGS sequence"/>
</dbReference>
<organism evidence="1 2">
    <name type="scientific">Acidithiobacillus caldus</name>
    <dbReference type="NCBI Taxonomy" id="33059"/>
    <lineage>
        <taxon>Bacteria</taxon>
        <taxon>Pseudomonadati</taxon>
        <taxon>Pseudomonadota</taxon>
        <taxon>Acidithiobacillia</taxon>
        <taxon>Acidithiobacillales</taxon>
        <taxon>Acidithiobacillaceae</taxon>
        <taxon>Acidithiobacillus</taxon>
    </lineage>
</organism>
<proteinExistence type="predicted"/>
<reference evidence="1 2" key="1">
    <citation type="submission" date="2016-06" db="EMBL/GenBank/DDBJ databases">
        <title>Gene turnover analysis identifies the evolutionary adaptation of the extremophile Acidithiobacillus caldus.</title>
        <authorList>
            <person name="Zhang X."/>
        </authorList>
    </citation>
    <scope>NUCLEOTIDE SEQUENCE [LARGE SCALE GENOMIC DNA]</scope>
    <source>
        <strain evidence="1 2">S1</strain>
    </source>
</reference>
<sequence>MTNYVLRVSCKTPVALGREGFYACLDSVLLHRLCLLTQGDVEAARKMMPLERDGTIWRCGGGYDPNDRLLRTKTFPRPYKVYRRLSNDRNLAELADLDPMALQSGVNRCFGQETVATEYRYSVRPQTMQLAFRFSSTDPETVLRIMRLEPFLGPGHSVGLGEIDNLEITAGTENDPSWVYIDPLGRLTRPVPGDWKGFDGLPGLTALEPPYWSEPKVPAIVPYPSGVK</sequence>
<evidence type="ECO:0000313" key="1">
    <source>
        <dbReference type="EMBL" id="OFC46092.1"/>
    </source>
</evidence>
<protein>
    <submittedName>
        <fullName evidence="1">Uncharacterized protein</fullName>
    </submittedName>
</protein>
<dbReference type="AlphaFoldDB" id="A0A1E7YSJ5"/>
<gene>
    <name evidence="1" type="ORF">BAE30_13765</name>
</gene>
<name>A0A1E7YSJ5_9PROT</name>
<dbReference type="EMBL" id="LZYH01000923">
    <property type="protein sequence ID" value="OFC46092.1"/>
    <property type="molecule type" value="Genomic_DNA"/>
</dbReference>
<comment type="caution">
    <text evidence="1">The sequence shown here is derived from an EMBL/GenBank/DDBJ whole genome shotgun (WGS) entry which is preliminary data.</text>
</comment>
<evidence type="ECO:0000313" key="2">
    <source>
        <dbReference type="Proteomes" id="UP000175707"/>
    </source>
</evidence>
<accession>A0A1E7YSJ5</accession>